<comment type="subcellular location">
    <subcellularLocation>
        <location evidence="1 7">Cell membrane</location>
        <topology evidence="1 7">Multi-pass membrane protein</topology>
    </subcellularLocation>
</comment>
<dbReference type="Pfam" id="PF09335">
    <property type="entry name" value="VTT_dom"/>
    <property type="match status" value="1"/>
</dbReference>
<sequence>MEFLTHFVDFAKFIVDFILHIDVHLAELVANYGNWVYGILFLIIFCETGLVVTPFLPGDSLLFVAGALSALDSNDLNVHIMVALMITAAIIGDAINYTIGRIFGEKLFSNPNSKIFRRSYLDKTHEFYEKHGGKAIILARFVPIIRTFAPFVAGMGKMSYRHFAAYNVIGAFIWVLLFTYAGYLFGDMPVIQKNLKLLIVAIIFISILPGIIEIWRHRRVASKKATGSAVDK</sequence>
<proteinExistence type="inferred from homology"/>
<keyword evidence="4 7" id="KW-0812">Transmembrane</keyword>
<dbReference type="InterPro" id="IPR032816">
    <property type="entry name" value="VTT_dom"/>
</dbReference>
<feature type="transmembrane region" description="Helical" evidence="7">
    <location>
        <begin position="197"/>
        <end position="215"/>
    </location>
</feature>
<evidence type="ECO:0000256" key="4">
    <source>
        <dbReference type="ARBA" id="ARBA00022692"/>
    </source>
</evidence>
<feature type="transmembrane region" description="Helical" evidence="7">
    <location>
        <begin position="35"/>
        <end position="56"/>
    </location>
</feature>
<keyword evidence="10" id="KW-1185">Reference proteome</keyword>
<evidence type="ECO:0000313" key="9">
    <source>
        <dbReference type="EMBL" id="PHM63590.1"/>
    </source>
</evidence>
<dbReference type="PANTHER" id="PTHR30353">
    <property type="entry name" value="INNER MEMBRANE PROTEIN DEDA-RELATED"/>
    <property type="match status" value="1"/>
</dbReference>
<dbReference type="AlphaFoldDB" id="A0A2D0KJI0"/>
<evidence type="ECO:0000256" key="7">
    <source>
        <dbReference type="RuleBase" id="RU367016"/>
    </source>
</evidence>
<evidence type="ECO:0000256" key="5">
    <source>
        <dbReference type="ARBA" id="ARBA00022989"/>
    </source>
</evidence>
<dbReference type="InterPro" id="IPR032818">
    <property type="entry name" value="DedA-like"/>
</dbReference>
<comment type="similarity">
    <text evidence="2 7">Belongs to the DedA family.</text>
</comment>
<evidence type="ECO:0000256" key="6">
    <source>
        <dbReference type="ARBA" id="ARBA00023136"/>
    </source>
</evidence>
<keyword evidence="6 7" id="KW-0472">Membrane</keyword>
<dbReference type="RefSeq" id="WP_099118369.1">
    <property type="nucleotide sequence ID" value="NZ_NJAK01000001.1"/>
</dbReference>
<dbReference type="PANTHER" id="PTHR30353:SF0">
    <property type="entry name" value="TRANSMEMBRANE PROTEIN"/>
    <property type="match status" value="1"/>
</dbReference>
<organism evidence="9 10">
    <name type="scientific">Xenorhabdus ishibashii</name>
    <dbReference type="NCBI Taxonomy" id="1034471"/>
    <lineage>
        <taxon>Bacteria</taxon>
        <taxon>Pseudomonadati</taxon>
        <taxon>Pseudomonadota</taxon>
        <taxon>Gammaproteobacteria</taxon>
        <taxon>Enterobacterales</taxon>
        <taxon>Morganellaceae</taxon>
        <taxon>Xenorhabdus</taxon>
    </lineage>
</organism>
<evidence type="ECO:0000256" key="3">
    <source>
        <dbReference type="ARBA" id="ARBA00022475"/>
    </source>
</evidence>
<gene>
    <name evidence="9" type="ORF">Xish_02855</name>
</gene>
<keyword evidence="5 7" id="KW-1133">Transmembrane helix</keyword>
<dbReference type="GO" id="GO:0005886">
    <property type="term" value="C:plasma membrane"/>
    <property type="evidence" value="ECO:0007669"/>
    <property type="project" value="UniProtKB-SubCell"/>
</dbReference>
<evidence type="ECO:0000313" key="10">
    <source>
        <dbReference type="Proteomes" id="UP000222168"/>
    </source>
</evidence>
<dbReference type="OrthoDB" id="9813426at2"/>
<feature type="transmembrane region" description="Helical" evidence="7">
    <location>
        <begin position="76"/>
        <end position="99"/>
    </location>
</feature>
<comment type="caution">
    <text evidence="9">The sequence shown here is derived from an EMBL/GenBank/DDBJ whole genome shotgun (WGS) entry which is preliminary data.</text>
</comment>
<evidence type="ECO:0000256" key="1">
    <source>
        <dbReference type="ARBA" id="ARBA00004651"/>
    </source>
</evidence>
<feature type="domain" description="VTT" evidence="8">
    <location>
        <begin position="56"/>
        <end position="183"/>
    </location>
</feature>
<evidence type="ECO:0000256" key="2">
    <source>
        <dbReference type="ARBA" id="ARBA00010792"/>
    </source>
</evidence>
<dbReference type="NCBIfam" id="NF008102">
    <property type="entry name" value="PRK10847.1"/>
    <property type="match status" value="1"/>
</dbReference>
<protein>
    <submittedName>
        <fullName evidence="9">DedA protein</fullName>
    </submittedName>
</protein>
<dbReference type="Proteomes" id="UP000222168">
    <property type="component" value="Unassembled WGS sequence"/>
</dbReference>
<dbReference type="EMBL" id="NJAK01000001">
    <property type="protein sequence ID" value="PHM63590.1"/>
    <property type="molecule type" value="Genomic_DNA"/>
</dbReference>
<keyword evidence="3 7" id="KW-1003">Cell membrane</keyword>
<accession>A0A2D0KJI0</accession>
<feature type="transmembrane region" description="Helical" evidence="7">
    <location>
        <begin position="163"/>
        <end position="185"/>
    </location>
</feature>
<dbReference type="InterPro" id="IPR058127">
    <property type="entry name" value="DedA"/>
</dbReference>
<evidence type="ECO:0000259" key="8">
    <source>
        <dbReference type="Pfam" id="PF09335"/>
    </source>
</evidence>
<name>A0A2D0KJI0_9GAMM</name>
<reference evidence="9 10" key="1">
    <citation type="journal article" date="2017" name="Nat. Microbiol.">
        <title>Natural product diversity associated with the nematode symbionts Photorhabdus and Xenorhabdus.</title>
        <authorList>
            <person name="Tobias N.J."/>
            <person name="Wolff H."/>
            <person name="Djahanschiri B."/>
            <person name="Grundmann F."/>
            <person name="Kronenwerth M."/>
            <person name="Shi Y.M."/>
            <person name="Simonyi S."/>
            <person name="Grun P."/>
            <person name="Shapiro-Ilan D."/>
            <person name="Pidot S.J."/>
            <person name="Stinear T.P."/>
            <person name="Ebersberger I."/>
            <person name="Bode H.B."/>
        </authorList>
    </citation>
    <scope>NUCLEOTIDE SEQUENCE [LARGE SCALE GENOMIC DNA]</scope>
    <source>
        <strain evidence="9 10">DSM 22670</strain>
    </source>
</reference>